<gene>
    <name evidence="1" type="ORF">BJ138DRAFT_1142042</name>
</gene>
<accession>A0ACB8APZ9</accession>
<name>A0ACB8APZ9_9AGAM</name>
<comment type="caution">
    <text evidence="1">The sequence shown here is derived from an EMBL/GenBank/DDBJ whole genome shotgun (WGS) entry which is preliminary data.</text>
</comment>
<organism evidence="1 2">
    <name type="scientific">Hygrophoropsis aurantiaca</name>
    <dbReference type="NCBI Taxonomy" id="72124"/>
    <lineage>
        <taxon>Eukaryota</taxon>
        <taxon>Fungi</taxon>
        <taxon>Dikarya</taxon>
        <taxon>Basidiomycota</taxon>
        <taxon>Agaricomycotina</taxon>
        <taxon>Agaricomycetes</taxon>
        <taxon>Agaricomycetidae</taxon>
        <taxon>Boletales</taxon>
        <taxon>Coniophorineae</taxon>
        <taxon>Hygrophoropsidaceae</taxon>
        <taxon>Hygrophoropsis</taxon>
    </lineage>
</organism>
<proteinExistence type="predicted"/>
<dbReference type="Proteomes" id="UP000790377">
    <property type="component" value="Unassembled WGS sequence"/>
</dbReference>
<protein>
    <submittedName>
        <fullName evidence="1">Uncharacterized protein</fullName>
    </submittedName>
</protein>
<dbReference type="EMBL" id="MU267602">
    <property type="protein sequence ID" value="KAH7915254.1"/>
    <property type="molecule type" value="Genomic_DNA"/>
</dbReference>
<sequence>MKVRKILVESHFLETEPLRVFTIAYRYHLEPEAKTAAKHLLHHPSLPLDREELSYIAPKDLMMLDLYRQKCSQVVLGLTSNLEWVKRSQTHRFYKWWTDCCHCRSKIDTRFMMHSTYAREWWVEYMEETMSALRETPCALAVKKRLPKAVERANNCPTCRKKASVNMAEFTKIFAEEIDKAIAEIPLYIQF</sequence>
<evidence type="ECO:0000313" key="2">
    <source>
        <dbReference type="Proteomes" id="UP000790377"/>
    </source>
</evidence>
<evidence type="ECO:0000313" key="1">
    <source>
        <dbReference type="EMBL" id="KAH7915254.1"/>
    </source>
</evidence>
<reference evidence="1" key="1">
    <citation type="journal article" date="2021" name="New Phytol.">
        <title>Evolutionary innovations through gain and loss of genes in the ectomycorrhizal Boletales.</title>
        <authorList>
            <person name="Wu G."/>
            <person name="Miyauchi S."/>
            <person name="Morin E."/>
            <person name="Kuo A."/>
            <person name="Drula E."/>
            <person name="Varga T."/>
            <person name="Kohler A."/>
            <person name="Feng B."/>
            <person name="Cao Y."/>
            <person name="Lipzen A."/>
            <person name="Daum C."/>
            <person name="Hundley H."/>
            <person name="Pangilinan J."/>
            <person name="Johnson J."/>
            <person name="Barry K."/>
            <person name="LaButti K."/>
            <person name="Ng V."/>
            <person name="Ahrendt S."/>
            <person name="Min B."/>
            <person name="Choi I.G."/>
            <person name="Park H."/>
            <person name="Plett J.M."/>
            <person name="Magnuson J."/>
            <person name="Spatafora J.W."/>
            <person name="Nagy L.G."/>
            <person name="Henrissat B."/>
            <person name="Grigoriev I.V."/>
            <person name="Yang Z.L."/>
            <person name="Xu J."/>
            <person name="Martin F.M."/>
        </authorList>
    </citation>
    <scope>NUCLEOTIDE SEQUENCE</scope>
    <source>
        <strain evidence="1">ATCC 28755</strain>
    </source>
</reference>
<keyword evidence="2" id="KW-1185">Reference proteome</keyword>